<dbReference type="InterPro" id="IPR003123">
    <property type="entry name" value="VPS9"/>
</dbReference>
<sequence>MLTSAVLIPHRAVERPLRRRSRTEIVASCDELISAVSRTERYRSVFLKGRVLLASLSSSSTKALGKGIVEGTSYGGAGKVGSDGDSDDDEISSISKIYAYLPQVRKQMVDIQDAVCQKFPRLNSENLSKLQSIVVENCIGDLLSYIRIAYVQHYLAADEKLNDIISKLNCKKEKKEKMESKSALDHREDKYRDAVRTLRRLPTRHGPGEKLACLIKSFRRLTKAEAILEAETSAGASRNVAQRRLGCDRMCEGFRSLLVLAGVPDIIWQIHFTRDLMGDDVVGSEGDYILTTILGLVAILVS</sequence>
<reference evidence="2" key="1">
    <citation type="submission" date="2021-01" db="EMBL/GenBank/DDBJ databases">
        <authorList>
            <person name="Corre E."/>
            <person name="Pelletier E."/>
            <person name="Niang G."/>
            <person name="Scheremetjew M."/>
            <person name="Finn R."/>
            <person name="Kale V."/>
            <person name="Holt S."/>
            <person name="Cochrane G."/>
            <person name="Meng A."/>
            <person name="Brown T."/>
            <person name="Cohen L."/>
        </authorList>
    </citation>
    <scope>NUCLEOTIDE SEQUENCE</scope>
    <source>
        <strain evidence="2">CCMP2058</strain>
    </source>
</reference>
<gene>
    <name evidence="2" type="ORF">LAMO00422_LOCUS2941</name>
</gene>
<name>A0A7S0CWE0_9EUKA</name>
<dbReference type="SUPFAM" id="SSF109993">
    <property type="entry name" value="VPS9 domain"/>
    <property type="match status" value="1"/>
</dbReference>
<dbReference type="Pfam" id="PF02204">
    <property type="entry name" value="VPS9"/>
    <property type="match status" value="1"/>
</dbReference>
<dbReference type="EMBL" id="HBEM01004186">
    <property type="protein sequence ID" value="CAD8434159.1"/>
    <property type="molecule type" value="Transcribed_RNA"/>
</dbReference>
<organism evidence="2">
    <name type="scientific">Amorphochlora amoebiformis</name>
    <dbReference type="NCBI Taxonomy" id="1561963"/>
    <lineage>
        <taxon>Eukaryota</taxon>
        <taxon>Sar</taxon>
        <taxon>Rhizaria</taxon>
        <taxon>Cercozoa</taxon>
        <taxon>Chlorarachniophyceae</taxon>
        <taxon>Amorphochlora</taxon>
    </lineage>
</organism>
<protein>
    <recommendedName>
        <fullName evidence="1">VPS9 domain-containing protein</fullName>
    </recommendedName>
</protein>
<dbReference type="PROSITE" id="PS51205">
    <property type="entry name" value="VPS9"/>
    <property type="match status" value="1"/>
</dbReference>
<evidence type="ECO:0000313" key="2">
    <source>
        <dbReference type="EMBL" id="CAD8434159.1"/>
    </source>
</evidence>
<feature type="domain" description="VPS9" evidence="1">
    <location>
        <begin position="155"/>
        <end position="302"/>
    </location>
</feature>
<dbReference type="InterPro" id="IPR037191">
    <property type="entry name" value="VPS9_dom_sf"/>
</dbReference>
<dbReference type="AlphaFoldDB" id="A0A7S0CWE0"/>
<proteinExistence type="predicted"/>
<accession>A0A7S0CWE0</accession>
<evidence type="ECO:0000259" key="1">
    <source>
        <dbReference type="PROSITE" id="PS51205"/>
    </source>
</evidence>
<dbReference type="Gene3D" id="1.20.1050.80">
    <property type="entry name" value="VPS9 domain"/>
    <property type="match status" value="1"/>
</dbReference>